<evidence type="ECO:0000313" key="2">
    <source>
        <dbReference type="EMBL" id="AIY40501.1"/>
    </source>
</evidence>
<dbReference type="Proteomes" id="UP000030302">
    <property type="component" value="Chromosome"/>
</dbReference>
<dbReference type="Pfam" id="PF02624">
    <property type="entry name" value="YcaO"/>
    <property type="match status" value="1"/>
</dbReference>
<reference evidence="3" key="1">
    <citation type="journal article" date="2014" name="Soil Biol. Biochem.">
        <title>Structure and function of bacterial communities in ageing soils: Insights from the Mendocino ecological staircase.</title>
        <authorList>
            <person name="Uroz S."/>
            <person name="Tech J.J."/>
            <person name="Sawaya N.A."/>
            <person name="Frey-Klett P."/>
            <person name="Leveau J.H.J."/>
        </authorList>
    </citation>
    <scope>NUCLEOTIDE SEQUENCE [LARGE SCALE GENOMIC DNA]</scope>
    <source>
        <strain evidence="3">Cal35</strain>
    </source>
</reference>
<evidence type="ECO:0000313" key="3">
    <source>
        <dbReference type="Proteomes" id="UP000030302"/>
    </source>
</evidence>
<evidence type="ECO:0000259" key="1">
    <source>
        <dbReference type="Pfam" id="PF02624"/>
    </source>
</evidence>
<keyword evidence="3" id="KW-1185">Reference proteome</keyword>
<accession>A0A0A1F7J2</accession>
<dbReference type="STRING" id="279058.LT85_1343"/>
<feature type="domain" description="YcaO" evidence="1">
    <location>
        <begin position="124"/>
        <end position="298"/>
    </location>
</feature>
<dbReference type="EMBL" id="CP009962">
    <property type="protein sequence ID" value="AIY40501.1"/>
    <property type="molecule type" value="Genomic_DNA"/>
</dbReference>
<gene>
    <name evidence="2" type="ORF">LT85_1343</name>
</gene>
<dbReference type="OrthoDB" id="8780605at2"/>
<sequence>MLPELTESRFEVLQHEFFGIPVHSTSFPHPLDMQLHCVESAVRFTSFGHEEHAYFGHSARNDMDAAVFVSCCEILERMLAAHSLFSEKQIAGGFMGHYLFRQGQAGPYFAQQLLLKEKDTEAAASGLGLHRDLTTAVEHAALELVEQHVLLSMWYAERPLVQLDATEYLDNGYYISYYTTDDRLPFVLAVLSSADQNVFFCGSAVKCRFSEAFDHARSEALQQSATFFVKGLFSPINGNLAFHGKVAETIARVAYLRGASAAAMHAHLASKVVALAGKVRKANDFKEILGLVFRRLDDIHYVALGRWQDFVLVRAMIDEALTRSQMRHAYRSTGHIPDPFF</sequence>
<dbReference type="AlphaFoldDB" id="A0A0A1F7J2"/>
<dbReference type="HOGENOM" id="CLU_813060_0_0_4"/>
<dbReference type="RefSeq" id="WP_038486847.1">
    <property type="nucleotide sequence ID" value="NZ_CP009962.1"/>
</dbReference>
<dbReference type="KEGG" id="care:LT85_1343"/>
<dbReference type="InterPro" id="IPR003776">
    <property type="entry name" value="YcaO-like_dom"/>
</dbReference>
<organism evidence="2 3">
    <name type="scientific">Collimonas arenae</name>
    <dbReference type="NCBI Taxonomy" id="279058"/>
    <lineage>
        <taxon>Bacteria</taxon>
        <taxon>Pseudomonadati</taxon>
        <taxon>Pseudomonadota</taxon>
        <taxon>Betaproteobacteria</taxon>
        <taxon>Burkholderiales</taxon>
        <taxon>Oxalobacteraceae</taxon>
        <taxon>Collimonas</taxon>
    </lineage>
</organism>
<protein>
    <recommendedName>
        <fullName evidence="1">YcaO domain-containing protein</fullName>
    </recommendedName>
</protein>
<name>A0A0A1F7J2_9BURK</name>
<proteinExistence type="predicted"/>